<dbReference type="Proteomes" id="UP001165740">
    <property type="component" value="Chromosome 8"/>
</dbReference>
<dbReference type="Pfam" id="PF00501">
    <property type="entry name" value="AMP-binding"/>
    <property type="match status" value="1"/>
</dbReference>
<evidence type="ECO:0000313" key="12">
    <source>
        <dbReference type="RefSeq" id="XP_055893119.1"/>
    </source>
</evidence>
<evidence type="ECO:0000313" key="2">
    <source>
        <dbReference type="Proteomes" id="UP001165740"/>
    </source>
</evidence>
<dbReference type="PANTHER" id="PTHR43201:SF32">
    <property type="entry name" value="2-SUCCINYLBENZOATE--COA LIGASE, CHLOROPLASTIC_PEROXISOMAL"/>
    <property type="match status" value="1"/>
</dbReference>
<dbReference type="RefSeq" id="XP_055893112.1">
    <property type="nucleotide sequence ID" value="XM_056037137.1"/>
</dbReference>
<dbReference type="RefSeq" id="XP_055893118.1">
    <property type="nucleotide sequence ID" value="XM_056037143.1"/>
</dbReference>
<evidence type="ECO:0000313" key="11">
    <source>
        <dbReference type="RefSeq" id="XP_055893118.1"/>
    </source>
</evidence>
<dbReference type="RefSeq" id="XP_055893117.1">
    <property type="nucleotide sequence ID" value="XM_056037142.1"/>
</dbReference>
<dbReference type="RefSeq" id="XP_055893119.1">
    <property type="nucleotide sequence ID" value="XM_056037144.1"/>
</dbReference>
<evidence type="ECO:0000313" key="13">
    <source>
        <dbReference type="RefSeq" id="XP_055893120.1"/>
    </source>
</evidence>
<dbReference type="RefSeq" id="XP_055893109.1">
    <property type="nucleotide sequence ID" value="XM_056037134.1"/>
</dbReference>
<keyword evidence="2" id="KW-1185">Reference proteome</keyword>
<dbReference type="InterPro" id="IPR042099">
    <property type="entry name" value="ANL_N_sf"/>
</dbReference>
<evidence type="ECO:0000313" key="7">
    <source>
        <dbReference type="RefSeq" id="XP_055893113.1"/>
    </source>
</evidence>
<dbReference type="InterPro" id="IPR045851">
    <property type="entry name" value="AMP-bd_C_sf"/>
</dbReference>
<dbReference type="Gene3D" id="3.30.300.30">
    <property type="match status" value="1"/>
</dbReference>
<dbReference type="OrthoDB" id="10253869at2759"/>
<dbReference type="InterPro" id="IPR020845">
    <property type="entry name" value="AMP-binding_CS"/>
</dbReference>
<evidence type="ECO:0000313" key="6">
    <source>
        <dbReference type="RefSeq" id="XP_055893112.1"/>
    </source>
</evidence>
<name>A0A9W3B0X7_BIOGL</name>
<dbReference type="RefSeq" id="XP_055893114.1">
    <property type="nucleotide sequence ID" value="XM_056037139.1"/>
</dbReference>
<evidence type="ECO:0000313" key="9">
    <source>
        <dbReference type="RefSeq" id="XP_055893115.1"/>
    </source>
</evidence>
<dbReference type="RefSeq" id="XP_055893111.1">
    <property type="nucleotide sequence ID" value="XM_056037136.1"/>
</dbReference>
<dbReference type="Gene3D" id="3.40.50.12780">
    <property type="entry name" value="N-terminal domain of ligase-like"/>
    <property type="match status" value="1"/>
</dbReference>
<evidence type="ECO:0000313" key="8">
    <source>
        <dbReference type="RefSeq" id="XP_055893114.1"/>
    </source>
</evidence>
<organism evidence="2 12">
    <name type="scientific">Biomphalaria glabrata</name>
    <name type="common">Bloodfluke planorb</name>
    <name type="synonym">Freshwater snail</name>
    <dbReference type="NCBI Taxonomy" id="6526"/>
    <lineage>
        <taxon>Eukaryota</taxon>
        <taxon>Metazoa</taxon>
        <taxon>Spiralia</taxon>
        <taxon>Lophotrochozoa</taxon>
        <taxon>Mollusca</taxon>
        <taxon>Gastropoda</taxon>
        <taxon>Heterobranchia</taxon>
        <taxon>Euthyneura</taxon>
        <taxon>Panpulmonata</taxon>
        <taxon>Hygrophila</taxon>
        <taxon>Lymnaeoidea</taxon>
        <taxon>Planorbidae</taxon>
        <taxon>Biomphalaria</taxon>
    </lineage>
</organism>
<dbReference type="GO" id="GO:0006631">
    <property type="term" value="P:fatty acid metabolic process"/>
    <property type="evidence" value="ECO:0007669"/>
    <property type="project" value="TreeGrafter"/>
</dbReference>
<gene>
    <name evidence="3 4 5 6 7 8 9 10 11 12 13" type="primary">LOC106050635</name>
</gene>
<dbReference type="PROSITE" id="PS00455">
    <property type="entry name" value="AMP_BINDING"/>
    <property type="match status" value="1"/>
</dbReference>
<proteinExistence type="predicted"/>
<evidence type="ECO:0000313" key="5">
    <source>
        <dbReference type="RefSeq" id="XP_055893111.1"/>
    </source>
</evidence>
<feature type="domain" description="AMP-dependent synthetase/ligase" evidence="1">
    <location>
        <begin position="9"/>
        <end position="385"/>
    </location>
</feature>
<protein>
    <submittedName>
        <fullName evidence="3 4">Salicylyl-CoA synthase / salicylate adenylyltransferase-like</fullName>
    </submittedName>
</protein>
<dbReference type="RefSeq" id="XP_055893110.1">
    <property type="nucleotide sequence ID" value="XM_056037135.1"/>
</dbReference>
<dbReference type="OMA" id="HTSSERY"/>
<evidence type="ECO:0000313" key="10">
    <source>
        <dbReference type="RefSeq" id="XP_055893117.1"/>
    </source>
</evidence>
<dbReference type="InterPro" id="IPR000873">
    <property type="entry name" value="AMP-dep_synth/lig_dom"/>
</dbReference>
<dbReference type="RefSeq" id="XP_055893120.1">
    <property type="nucleotide sequence ID" value="XM_056037145.1"/>
</dbReference>
<sequence length="539" mass="58941">MDTVVASMRQWADTKPEVVVFTFVNKHGVTSEYTPRAVYEQAGRFACRLRRYGFTKGDVIANGLPNSPERLVTDMGIIMAGCVMVNAQVFEVDGSDFFLTANYSNCKGVILYNKNNNAMFKLFEPLIGQNCAEYTEVFVQQAPSLTKLLLCSRVEGDLTPLLQGLGQEEIFSGAETSPSDLAVLFTTSGTSGFSKLVPRTHEQILQAGRSFQGGNVKYFSDRPFGWMGGFPFDYIVFCSHRVLQDKLTDDFAETSTDIWDVISREQCTGAAMLPIAILDLIHTYTTSKPSYKIPFIVTGGQPITRNLSPAVGLLTDALVVTYSSTECAMVSVGVVTSADQMKDNFVGKPGKDISLTIVDDSNNPVAANEQGLILLKSPFILTNYLPAVASSSIFTPDGYFITGDRGMLDESGNLFCFGRAGDLISQGPLLVYTSWPEKVLSKCPDVADVVVLVMSVKGKDDGFYACVVPKPGSAVTKESLMDFYTSSFMTSTTSEKFKPELADIFLFERFPQTFTGKVNKPRLKDLVLQQLCVNSTAVV</sequence>
<evidence type="ECO:0000313" key="4">
    <source>
        <dbReference type="RefSeq" id="XP_055893110.1"/>
    </source>
</evidence>
<dbReference type="RefSeq" id="XP_055893115.1">
    <property type="nucleotide sequence ID" value="XM_056037140.1"/>
</dbReference>
<accession>A0A9W3B0X7</accession>
<dbReference type="AlphaFoldDB" id="A0A9W3B0X7"/>
<evidence type="ECO:0000313" key="3">
    <source>
        <dbReference type="RefSeq" id="XP_055893109.1"/>
    </source>
</evidence>
<evidence type="ECO:0000259" key="1">
    <source>
        <dbReference type="Pfam" id="PF00501"/>
    </source>
</evidence>
<dbReference type="RefSeq" id="XP_055893113.1">
    <property type="nucleotide sequence ID" value="XM_056037138.1"/>
</dbReference>
<dbReference type="PANTHER" id="PTHR43201">
    <property type="entry name" value="ACYL-COA SYNTHETASE"/>
    <property type="match status" value="1"/>
</dbReference>
<dbReference type="GeneID" id="106050635"/>
<dbReference type="SUPFAM" id="SSF56801">
    <property type="entry name" value="Acetyl-CoA synthetase-like"/>
    <property type="match status" value="1"/>
</dbReference>
<reference evidence="3 4" key="1">
    <citation type="submission" date="2025-04" db="UniProtKB">
        <authorList>
            <consortium name="RefSeq"/>
        </authorList>
    </citation>
    <scope>IDENTIFICATION</scope>
</reference>
<dbReference type="GO" id="GO:0031956">
    <property type="term" value="F:medium-chain fatty acid-CoA ligase activity"/>
    <property type="evidence" value="ECO:0007669"/>
    <property type="project" value="TreeGrafter"/>
</dbReference>